<dbReference type="EMBL" id="CAUYUE010000004">
    <property type="protein sequence ID" value="CAK0769212.1"/>
    <property type="molecule type" value="Genomic_DNA"/>
</dbReference>
<name>A0AAV1HZL5_9CHLO</name>
<evidence type="ECO:0000313" key="1">
    <source>
        <dbReference type="EMBL" id="CAK0769212.1"/>
    </source>
</evidence>
<dbReference type="AlphaFoldDB" id="A0AAV1HZL5"/>
<dbReference type="Proteomes" id="UP001314263">
    <property type="component" value="Unassembled WGS sequence"/>
</dbReference>
<proteinExistence type="predicted"/>
<evidence type="ECO:0000313" key="2">
    <source>
        <dbReference type="Proteomes" id="UP001314263"/>
    </source>
</evidence>
<reference evidence="1 2" key="1">
    <citation type="submission" date="2023-10" db="EMBL/GenBank/DDBJ databases">
        <authorList>
            <person name="Maclean D."/>
            <person name="Macfadyen A."/>
        </authorList>
    </citation>
    <scope>NUCLEOTIDE SEQUENCE [LARGE SCALE GENOMIC DNA]</scope>
</reference>
<sequence length="224" mass="23740">MTEPLRRCDMEESQSATRRGFLSVERAPPIGGVGLSGGGMIADPICDHALLISIQGAGARCMGCAGAPPAPQRLPGHIQRRCDGCEGKPSSEHTTYPDLPPQANTILESSGMDRTRCTSQTWMSIHTFLSRSADIQSAVVTSCLVPNTPSDASSSGFSYGVRVVDITNNAILGQTQLSNSALQDSTINLTGLSNNAATLELQTMKGSRGSYIDLKTMHVTKLCR</sequence>
<organism evidence="1 2">
    <name type="scientific">Coccomyxa viridis</name>
    <dbReference type="NCBI Taxonomy" id="1274662"/>
    <lineage>
        <taxon>Eukaryota</taxon>
        <taxon>Viridiplantae</taxon>
        <taxon>Chlorophyta</taxon>
        <taxon>core chlorophytes</taxon>
        <taxon>Trebouxiophyceae</taxon>
        <taxon>Trebouxiophyceae incertae sedis</taxon>
        <taxon>Coccomyxaceae</taxon>
        <taxon>Coccomyxa</taxon>
    </lineage>
</organism>
<keyword evidence="2" id="KW-1185">Reference proteome</keyword>
<protein>
    <submittedName>
        <fullName evidence="1">Uncharacterized protein</fullName>
    </submittedName>
</protein>
<accession>A0AAV1HZL5</accession>
<comment type="caution">
    <text evidence="1">The sequence shown here is derived from an EMBL/GenBank/DDBJ whole genome shotgun (WGS) entry which is preliminary data.</text>
</comment>
<gene>
    <name evidence="1" type="ORF">CVIRNUC_003643</name>
</gene>